<protein>
    <submittedName>
        <fullName evidence="3">NAD(P)H-binding protein</fullName>
    </submittedName>
</protein>
<organism evidence="3 4">
    <name type="scientific">Tropicimonas omnivorans</name>
    <dbReference type="NCBI Taxonomy" id="3075590"/>
    <lineage>
        <taxon>Bacteria</taxon>
        <taxon>Pseudomonadati</taxon>
        <taxon>Pseudomonadota</taxon>
        <taxon>Alphaproteobacteria</taxon>
        <taxon>Rhodobacterales</taxon>
        <taxon>Roseobacteraceae</taxon>
        <taxon>Tropicimonas</taxon>
    </lineage>
</organism>
<gene>
    <name evidence="3" type="ORF">RM543_09145</name>
</gene>
<dbReference type="EMBL" id="JAVRHL010000002">
    <property type="protein sequence ID" value="MDT0682850.1"/>
    <property type="molecule type" value="Genomic_DNA"/>
</dbReference>
<dbReference type="InterPro" id="IPR051606">
    <property type="entry name" value="Polyketide_Oxido-like"/>
</dbReference>
<feature type="compositionally biased region" description="Basic and acidic residues" evidence="1">
    <location>
        <begin position="218"/>
        <end position="237"/>
    </location>
</feature>
<feature type="domain" description="NAD(P)-binding" evidence="2">
    <location>
        <begin position="13"/>
        <end position="206"/>
    </location>
</feature>
<accession>A0ABU3DGK5</accession>
<dbReference type="RefSeq" id="WP_311690787.1">
    <property type="nucleotide sequence ID" value="NZ_JAVRHL010000002.1"/>
</dbReference>
<name>A0ABU3DGK5_9RHOB</name>
<evidence type="ECO:0000256" key="1">
    <source>
        <dbReference type="SAM" id="MobiDB-lite"/>
    </source>
</evidence>
<dbReference type="Pfam" id="PF13460">
    <property type="entry name" value="NAD_binding_10"/>
    <property type="match status" value="1"/>
</dbReference>
<evidence type="ECO:0000313" key="4">
    <source>
        <dbReference type="Proteomes" id="UP001265259"/>
    </source>
</evidence>
<dbReference type="PANTHER" id="PTHR43355:SF2">
    <property type="entry name" value="FLAVIN REDUCTASE (NADPH)"/>
    <property type="match status" value="1"/>
</dbReference>
<evidence type="ECO:0000259" key="2">
    <source>
        <dbReference type="Pfam" id="PF13460"/>
    </source>
</evidence>
<evidence type="ECO:0000313" key="3">
    <source>
        <dbReference type="EMBL" id="MDT0682850.1"/>
    </source>
</evidence>
<dbReference type="InterPro" id="IPR016040">
    <property type="entry name" value="NAD(P)-bd_dom"/>
</dbReference>
<reference evidence="3 4" key="1">
    <citation type="submission" date="2023-09" db="EMBL/GenBank/DDBJ databases">
        <authorList>
            <person name="Rey-Velasco X."/>
        </authorList>
    </citation>
    <scope>NUCLEOTIDE SEQUENCE [LARGE SCALE GENOMIC DNA]</scope>
    <source>
        <strain evidence="3 4">F158</strain>
    </source>
</reference>
<dbReference type="Gene3D" id="3.40.50.720">
    <property type="entry name" value="NAD(P)-binding Rossmann-like Domain"/>
    <property type="match status" value="1"/>
</dbReference>
<keyword evidence="4" id="KW-1185">Reference proteome</keyword>
<dbReference type="PANTHER" id="PTHR43355">
    <property type="entry name" value="FLAVIN REDUCTASE (NADPH)"/>
    <property type="match status" value="1"/>
</dbReference>
<dbReference type="SUPFAM" id="SSF51735">
    <property type="entry name" value="NAD(P)-binding Rossmann-fold domains"/>
    <property type="match status" value="1"/>
</dbReference>
<dbReference type="InterPro" id="IPR036291">
    <property type="entry name" value="NAD(P)-bd_dom_sf"/>
</dbReference>
<comment type="caution">
    <text evidence="3">The sequence shown here is derived from an EMBL/GenBank/DDBJ whole genome shotgun (WGS) entry which is preliminary data.</text>
</comment>
<dbReference type="Proteomes" id="UP001265259">
    <property type="component" value="Unassembled WGS sequence"/>
</dbReference>
<proteinExistence type="predicted"/>
<sequence length="237" mass="26165">MSEPGRKTILVIGANGATGRDAVQAARRRGHKVIACEPHWSQDETPQDPDIEARDLDVMSGDLAPQLEGADAVVSAIGVPLSLKTAFDPPPLYTRGVRNTITGMRKAGLSRLIVISAAFVEQRRHGPIWFQMSAMNALRRVYDQMGAMEHMLEASDDWLNWTAARPGWLMDGEVTGDYQVFPDSLPKEVVRTRHADLGDFMVRLAESGEWSRQTPAIGRREASEKSSPKELFKELAG</sequence>
<feature type="region of interest" description="Disordered" evidence="1">
    <location>
        <begin position="210"/>
        <end position="237"/>
    </location>
</feature>